<accession>A0ABZ2RNN9</accession>
<name>A0ABZ2RNN9_9BACT</name>
<dbReference type="EMBL" id="CP148066">
    <property type="protein sequence ID" value="WXL28650.1"/>
    <property type="molecule type" value="Genomic_DNA"/>
</dbReference>
<dbReference type="RefSeq" id="WP_205498656.1">
    <property type="nucleotide sequence ID" value="NZ_CP148066.1"/>
</dbReference>
<keyword evidence="2" id="KW-1185">Reference proteome</keyword>
<proteinExistence type="predicted"/>
<evidence type="ECO:0008006" key="3">
    <source>
        <dbReference type="Google" id="ProtNLM"/>
    </source>
</evidence>
<evidence type="ECO:0000313" key="2">
    <source>
        <dbReference type="Proteomes" id="UP001460679"/>
    </source>
</evidence>
<protein>
    <recommendedName>
        <fullName evidence="3">Transcriptional regulator</fullName>
    </recommendedName>
</protein>
<organism evidence="1 2">
    <name type="scientific">[Mycoplasma] gypis</name>
    <dbReference type="NCBI Taxonomy" id="92404"/>
    <lineage>
        <taxon>Bacteria</taxon>
        <taxon>Bacillati</taxon>
        <taxon>Mycoplasmatota</taxon>
        <taxon>Mycoplasmoidales</taxon>
        <taxon>Metamycoplasmataceae</taxon>
        <taxon>Metamycoplasma</taxon>
    </lineage>
</organism>
<reference evidence="1" key="1">
    <citation type="submission" date="2024-03" db="EMBL/GenBank/DDBJ databases">
        <title>Complete genome sequence of Mycoplasma gypis type strain B1/T1.</title>
        <authorList>
            <person name="Spergser J."/>
        </authorList>
    </citation>
    <scope>NUCLEOTIDE SEQUENCE [LARGE SCALE GENOMIC DNA]</scope>
    <source>
        <strain evidence="1">B1/T1</strain>
    </source>
</reference>
<sequence length="102" mass="12706">MEKTSGNTLKDKKQFVREKCAKYKMNHHSEIMKNASNRDKKNLMIFDHFFRTLNDVEQYIFLYDFWDIDNEKEWFLKYCSKSTYYRRVKIVVDRFIKFFCND</sequence>
<evidence type="ECO:0000313" key="1">
    <source>
        <dbReference type="EMBL" id="WXL28650.1"/>
    </source>
</evidence>
<gene>
    <name evidence="1" type="ORF">WG616_01330</name>
</gene>
<dbReference type="Proteomes" id="UP001460679">
    <property type="component" value="Chromosome"/>
</dbReference>